<name>A0A8J4RDU9_9ROSI</name>
<sequence>MIFRTKHGALTLSSNLFKTLTPFLDSSPFSSIPKPNFSTPRRPASLIVPPPPPPPTTTTTTSRTVSSSDVNSICSLLISSQPHQTTTNIDDLLKGFEEKLNSNLVLQILMNYRQLGRIKTLEFFAWAGMQMGFQFDDCVVEYMADFLGRRKLFDDIKCLLVTVFLHKGRVSCRTFSICIRFLGRQGRVREALCLFQEMESQFGCKPDNLVYNNMLYVLCKKERSEELIDFALMIFRRIELPDTYSYSNILVGLCKFGRFEAALDVFGEMGRAGLVPTRSAANFLIGELCSLSAKEGAVEKVRVKDAHRPFTILVPNVGANSGAVQPAVAVFWAVHEMGLLPSTFVIKQLISELCRLGKMEEAVKLLKLVEGRKLSCVEEGYYIVIQALCEHRLVEEASHLFGRMLSQGMKPKLVIYNSVISMLCKLGNLGDAKRVFEIMNKKRCLPDNFTYSALILAYGEARNWEDAYGLLIEMLGLGLSPHFHTYSLVDKLLRDNAKLDLLFKLERKLDSQILQKLCKAGELGAAYEKLKSLLEKGFYPPVYIKDAFEHAFKKSGKLKVARELLEKIDNDCKPDETEIRSSV</sequence>
<dbReference type="NCBIfam" id="TIGR00756">
    <property type="entry name" value="PPR"/>
    <property type="match status" value="5"/>
</dbReference>
<dbReference type="OrthoDB" id="733434at2759"/>
<evidence type="ECO:0000256" key="3">
    <source>
        <dbReference type="PROSITE-ProRule" id="PRU00708"/>
    </source>
</evidence>
<comment type="similarity">
    <text evidence="1">Belongs to the PPR family. P subfamily.</text>
</comment>
<feature type="repeat" description="PPR" evidence="3">
    <location>
        <begin position="412"/>
        <end position="446"/>
    </location>
</feature>
<evidence type="ECO:0000256" key="2">
    <source>
        <dbReference type="ARBA" id="ARBA00022737"/>
    </source>
</evidence>
<protein>
    <recommendedName>
        <fullName evidence="7">Pentatricopeptide repeat-containing protein</fullName>
    </recommendedName>
</protein>
<feature type="region of interest" description="Disordered" evidence="4">
    <location>
        <begin position="32"/>
        <end position="64"/>
    </location>
</feature>
<dbReference type="PANTHER" id="PTHR47941">
    <property type="entry name" value="PENTATRICOPEPTIDE REPEAT-CONTAINING PROTEIN 3, MITOCHONDRIAL"/>
    <property type="match status" value="1"/>
</dbReference>
<evidence type="ECO:0000313" key="5">
    <source>
        <dbReference type="EMBL" id="KAF3962026.1"/>
    </source>
</evidence>
<feature type="repeat" description="PPR" evidence="3">
    <location>
        <begin position="377"/>
        <end position="411"/>
    </location>
</feature>
<dbReference type="Pfam" id="PF13041">
    <property type="entry name" value="PPR_2"/>
    <property type="match status" value="3"/>
</dbReference>
<evidence type="ECO:0000313" key="6">
    <source>
        <dbReference type="Proteomes" id="UP000737018"/>
    </source>
</evidence>
<reference evidence="5" key="1">
    <citation type="submission" date="2020-03" db="EMBL/GenBank/DDBJ databases">
        <title>Castanea mollissima Vanexum genome sequencing.</title>
        <authorList>
            <person name="Staton M."/>
        </authorList>
    </citation>
    <scope>NUCLEOTIDE SEQUENCE</scope>
    <source>
        <tissue evidence="5">Leaf</tissue>
    </source>
</reference>
<dbReference type="Gene3D" id="1.25.40.10">
    <property type="entry name" value="Tetratricopeptide repeat domain"/>
    <property type="match status" value="3"/>
</dbReference>
<keyword evidence="6" id="KW-1185">Reference proteome</keyword>
<dbReference type="InterPro" id="IPR002885">
    <property type="entry name" value="PPR_rpt"/>
</dbReference>
<gene>
    <name evidence="5" type="ORF">CMV_013416</name>
</gene>
<dbReference type="Pfam" id="PF01535">
    <property type="entry name" value="PPR"/>
    <property type="match status" value="2"/>
</dbReference>
<keyword evidence="2" id="KW-0677">Repeat</keyword>
<evidence type="ECO:0000256" key="1">
    <source>
        <dbReference type="ARBA" id="ARBA00007626"/>
    </source>
</evidence>
<comment type="caution">
    <text evidence="5">The sequence shown here is derived from an EMBL/GenBank/DDBJ whole genome shotgun (WGS) entry which is preliminary data.</text>
</comment>
<organism evidence="5 6">
    <name type="scientific">Castanea mollissima</name>
    <name type="common">Chinese chestnut</name>
    <dbReference type="NCBI Taxonomy" id="60419"/>
    <lineage>
        <taxon>Eukaryota</taxon>
        <taxon>Viridiplantae</taxon>
        <taxon>Streptophyta</taxon>
        <taxon>Embryophyta</taxon>
        <taxon>Tracheophyta</taxon>
        <taxon>Spermatophyta</taxon>
        <taxon>Magnoliopsida</taxon>
        <taxon>eudicotyledons</taxon>
        <taxon>Gunneridae</taxon>
        <taxon>Pentapetalae</taxon>
        <taxon>rosids</taxon>
        <taxon>fabids</taxon>
        <taxon>Fagales</taxon>
        <taxon>Fagaceae</taxon>
        <taxon>Castanea</taxon>
    </lineage>
</organism>
<accession>A0A8J4RDU9</accession>
<dbReference type="AlphaFoldDB" id="A0A8J4RDU9"/>
<dbReference type="EMBL" id="JRKL02001789">
    <property type="protein sequence ID" value="KAF3962026.1"/>
    <property type="molecule type" value="Genomic_DNA"/>
</dbReference>
<feature type="repeat" description="PPR" evidence="3">
    <location>
        <begin position="242"/>
        <end position="276"/>
    </location>
</feature>
<dbReference type="InterPro" id="IPR011990">
    <property type="entry name" value="TPR-like_helical_dom_sf"/>
</dbReference>
<dbReference type="Proteomes" id="UP000737018">
    <property type="component" value="Unassembled WGS sequence"/>
</dbReference>
<feature type="repeat" description="PPR" evidence="3">
    <location>
        <begin position="447"/>
        <end position="481"/>
    </location>
</feature>
<evidence type="ECO:0008006" key="7">
    <source>
        <dbReference type="Google" id="ProtNLM"/>
    </source>
</evidence>
<evidence type="ECO:0000256" key="4">
    <source>
        <dbReference type="SAM" id="MobiDB-lite"/>
    </source>
</evidence>
<proteinExistence type="inferred from homology"/>
<dbReference type="PROSITE" id="PS51375">
    <property type="entry name" value="PPR"/>
    <property type="match status" value="4"/>
</dbReference>